<sequence>DVSETLDPALRPVLMHETFRRGGLLVIKLGDTEIEYNQNFRLYMTTTMSNPHFLPAVYIQANIINFTVTFEGLQEQLLSAVVKQERPQLENQRSELLESITNDMQFLRDLEDKSLSLLQKSEGHILDDQDLVETLQQSKGMAGEIYDRIRQSEETEKRLNLARQRYLPVATRGSTLYFVLADLSGIDVMYQFSLDWFQDILDRRPSVQRHASVVKVEESKAPETPIDLKKHMLEMINRLTFSIYRVVSVALFSCHQLTFSTMLATSIMRANDRFEDISGVGTIPTLEWQTFLQGNILANMMDEKMRNEHDGLSPMERLESEAQSGDPSSKKHKRPPRWVSESMWLQCQYLDAHMPAFDKLCRSVMSNQSQWHTFESADSPYDLMSRPFIPAEHGAESSEHGITMPWEQLTLFQRLILIKVLRPDELTASCSQFVRDTIGSKYLSSGSFDLKEIYEESTAKTPLIFILSPSCDPGSQLLRFAKDLRGSALHLDMISLGRGQGPKAEELIAKAQILKGRWVFLQNCHLAASWMPRLQALVENFNRPNNDEIDPQFRLWLSSKPDSSFPISILQTGLKMTVEPPQGLKSNMLRSFGSGGTGIISERNFEDVSKGSAWKKLLFGLCLFNSVIHERKKYGALGWNIAYEFNDSDLEVSILQLEMLLGEHKTLPWEALSYLIGGVTYGGRVTDEWDYRCLHALLGRFFCPESLLPEYTYSPNKIYQPVQDHMTFSDVVSYVESLPNYNSPDIFGMTDNAEKACRELQAHDLMNTIISIQPRLSNGLIGAEKSSDELVAELAGEITHQLPETVEEIAEGDVRASSQSSPMYQIHVKHILTRDLPDFKDKEKNNLLASAVDAVMGNSALVTVLRQEIDRFNNLLHGIHSSMRSLILAIKGEIIMSEPLEDAYNALLAQKVPQKWKSMSYESCKPLGSWVQDLYMRVEFFAQWAELMLNSVEKLMKPVLGAKGAGTDLDLVHIPRSLPHGYWLSGFFFPQGFLTGVLQNHARKLGISVDSLQFQFRVSKKALDNTESLSDLKQAFNIKDTAFKGNTPPEDGVLIFGLYIDGARWDTDADSLEDSLPGQRFSRLPEIHFKPVQKQVSRTGGSSQSTAPSMDTPVDPTTPSEPTTQSQPLHMYECPLYRTSERAGTLSSTGHSTNFVTAVNLPSQCEPNFWVMRGVALLCQPDEYL</sequence>
<dbReference type="Gene3D" id="1.10.8.1220">
    <property type="match status" value="1"/>
</dbReference>
<dbReference type="Gene3D" id="3.10.490.20">
    <property type="match status" value="1"/>
</dbReference>
<protein>
    <submittedName>
        <fullName evidence="6">DYH6-like protein</fullName>
    </submittedName>
</protein>
<dbReference type="EMBL" id="CP111022">
    <property type="protein sequence ID" value="WAR20147.1"/>
    <property type="molecule type" value="Genomic_DNA"/>
</dbReference>
<dbReference type="Pfam" id="PF03028">
    <property type="entry name" value="Dynein_heavy"/>
    <property type="match status" value="1"/>
</dbReference>
<evidence type="ECO:0000313" key="6">
    <source>
        <dbReference type="EMBL" id="WAR20147.1"/>
    </source>
</evidence>
<evidence type="ECO:0000259" key="2">
    <source>
        <dbReference type="Pfam" id="PF03028"/>
    </source>
</evidence>
<feature type="domain" description="Dynein heavy chain region D6 P-loop" evidence="2">
    <location>
        <begin position="459"/>
        <end position="577"/>
    </location>
</feature>
<dbReference type="PANTHER" id="PTHR22878">
    <property type="entry name" value="DYNEIN HEAVY CHAIN 6, AXONEMAL-LIKE-RELATED"/>
    <property type="match status" value="1"/>
</dbReference>
<proteinExistence type="predicted"/>
<dbReference type="Pfam" id="PF18199">
    <property type="entry name" value="Dynein_C"/>
    <property type="match status" value="1"/>
</dbReference>
<dbReference type="Gene3D" id="1.10.8.720">
    <property type="entry name" value="Region D6 of dynein motor"/>
    <property type="match status" value="1"/>
</dbReference>
<evidence type="ECO:0000259" key="4">
    <source>
        <dbReference type="Pfam" id="PF18198"/>
    </source>
</evidence>
<dbReference type="Gene3D" id="1.20.1270.280">
    <property type="match status" value="1"/>
</dbReference>
<evidence type="ECO:0000259" key="5">
    <source>
        <dbReference type="Pfam" id="PF18199"/>
    </source>
</evidence>
<feature type="compositionally biased region" description="Low complexity" evidence="1">
    <location>
        <begin position="1117"/>
        <end position="1128"/>
    </location>
</feature>
<keyword evidence="7" id="KW-1185">Reference proteome</keyword>
<dbReference type="Pfam" id="PF18198">
    <property type="entry name" value="AAA_lid_11"/>
    <property type="match status" value="1"/>
</dbReference>
<dbReference type="Gene3D" id="3.40.50.300">
    <property type="entry name" value="P-loop containing nucleotide triphosphate hydrolases"/>
    <property type="match status" value="2"/>
</dbReference>
<feature type="domain" description="Dynein heavy chain AAA lid" evidence="4">
    <location>
        <begin position="614"/>
        <end position="753"/>
    </location>
</feature>
<evidence type="ECO:0000259" key="3">
    <source>
        <dbReference type="Pfam" id="PF12781"/>
    </source>
</evidence>
<reference evidence="6" key="1">
    <citation type="submission" date="2022-11" db="EMBL/GenBank/DDBJ databases">
        <title>Centuries of genome instability and evolution in soft-shell clam transmissible cancer (bioRxiv).</title>
        <authorList>
            <person name="Hart S.F.M."/>
            <person name="Yonemitsu M.A."/>
            <person name="Giersch R.M."/>
            <person name="Beal B.F."/>
            <person name="Arriagada G."/>
            <person name="Davis B.W."/>
            <person name="Ostrander E.A."/>
            <person name="Goff S.P."/>
            <person name="Metzger M.J."/>
        </authorList>
    </citation>
    <scope>NUCLEOTIDE SEQUENCE</scope>
    <source>
        <strain evidence="6">MELC-2E11</strain>
        <tissue evidence="6">Siphon/mantle</tissue>
    </source>
</reference>
<evidence type="ECO:0000256" key="1">
    <source>
        <dbReference type="SAM" id="MobiDB-lite"/>
    </source>
</evidence>
<feature type="compositionally biased region" description="Polar residues" evidence="1">
    <location>
        <begin position="1094"/>
        <end position="1109"/>
    </location>
</feature>
<feature type="non-terminal residue" evidence="6">
    <location>
        <position position="1"/>
    </location>
</feature>
<dbReference type="PANTHER" id="PTHR22878:SF69">
    <property type="entry name" value="DYNEIN HEAVY CHAIN"/>
    <property type="match status" value="1"/>
</dbReference>
<dbReference type="InterPro" id="IPR043160">
    <property type="entry name" value="Dynein_C_barrel"/>
</dbReference>
<dbReference type="InterPro" id="IPR026983">
    <property type="entry name" value="DHC"/>
</dbReference>
<organism evidence="6 7">
    <name type="scientific">Mya arenaria</name>
    <name type="common">Soft-shell clam</name>
    <dbReference type="NCBI Taxonomy" id="6604"/>
    <lineage>
        <taxon>Eukaryota</taxon>
        <taxon>Metazoa</taxon>
        <taxon>Spiralia</taxon>
        <taxon>Lophotrochozoa</taxon>
        <taxon>Mollusca</taxon>
        <taxon>Bivalvia</taxon>
        <taxon>Autobranchia</taxon>
        <taxon>Heteroconchia</taxon>
        <taxon>Euheterodonta</taxon>
        <taxon>Imparidentia</taxon>
        <taxon>Neoheterodontei</taxon>
        <taxon>Myida</taxon>
        <taxon>Myoidea</taxon>
        <taxon>Myidae</taxon>
        <taxon>Mya</taxon>
    </lineage>
</organism>
<feature type="region of interest" description="Disordered" evidence="1">
    <location>
        <begin position="1093"/>
        <end position="1130"/>
    </location>
</feature>
<feature type="domain" description="Dynein heavy chain ATP-binding dynein motor region" evidence="3">
    <location>
        <begin position="1"/>
        <end position="145"/>
    </location>
</feature>
<dbReference type="InterPro" id="IPR035706">
    <property type="entry name" value="AAA_9"/>
</dbReference>
<dbReference type="InterPro" id="IPR027417">
    <property type="entry name" value="P-loop_NTPase"/>
</dbReference>
<dbReference type="Gene3D" id="6.10.140.1060">
    <property type="match status" value="1"/>
</dbReference>
<feature type="domain" description="Dynein heavy chain C-terminal" evidence="5">
    <location>
        <begin position="761"/>
        <end position="1179"/>
    </location>
</feature>
<dbReference type="Proteomes" id="UP001164746">
    <property type="component" value="Chromosome 11"/>
</dbReference>
<name>A0ABY7FEZ2_MYAAR</name>
<dbReference type="InterPro" id="IPR041658">
    <property type="entry name" value="AAA_lid_11"/>
</dbReference>
<evidence type="ECO:0000313" key="7">
    <source>
        <dbReference type="Proteomes" id="UP001164746"/>
    </source>
</evidence>
<gene>
    <name evidence="6" type="ORF">MAR_001985</name>
</gene>
<dbReference type="Pfam" id="PF12781">
    <property type="entry name" value="AAA_9"/>
    <property type="match status" value="1"/>
</dbReference>
<feature type="region of interest" description="Disordered" evidence="1">
    <location>
        <begin position="317"/>
        <end position="337"/>
    </location>
</feature>
<dbReference type="InterPro" id="IPR041228">
    <property type="entry name" value="Dynein_C"/>
</dbReference>
<accession>A0ABY7FEZ2</accession>
<dbReference type="InterPro" id="IPR042219">
    <property type="entry name" value="AAA_lid_11_sf"/>
</dbReference>
<dbReference type="InterPro" id="IPR004273">
    <property type="entry name" value="Dynein_heavy_D6_P-loop"/>
</dbReference>